<reference evidence="1 2" key="1">
    <citation type="submission" date="2018-11" db="EMBL/GenBank/DDBJ databases">
        <title>Draft genome sequences of potential pathogenic Clostridium perfringens from environmental surface water in the North West Province, South Africa.</title>
        <authorList>
            <person name="Fourie J.C.J."/>
            <person name="Sanko T.J."/>
            <person name="Bezuidenhout C."/>
            <person name="Mienie C."/>
            <person name="Adeleke R."/>
        </authorList>
    </citation>
    <scope>NUCLEOTIDE SEQUENCE [LARGE SCALE GENOMIC DNA]</scope>
    <source>
        <strain evidence="1 2">SC4-C13</strain>
    </source>
</reference>
<comment type="caution">
    <text evidence="1">The sequence shown here is derived from an EMBL/GenBank/DDBJ whole genome shotgun (WGS) entry which is preliminary data.</text>
</comment>
<evidence type="ECO:0000313" key="1">
    <source>
        <dbReference type="EMBL" id="RQN22946.1"/>
    </source>
</evidence>
<protein>
    <submittedName>
        <fullName evidence="1">Uncharacterized protein</fullName>
    </submittedName>
</protein>
<dbReference type="RefSeq" id="WP_124228937.1">
    <property type="nucleotide sequence ID" value="NZ_JACOGR010000019.1"/>
</dbReference>
<accession>A0AAE8FR84</accession>
<proteinExistence type="predicted"/>
<gene>
    <name evidence="1" type="ORF">EHZ11_14995</name>
</gene>
<dbReference type="EMBL" id="RQNR01000012">
    <property type="protein sequence ID" value="RQN22946.1"/>
    <property type="molecule type" value="Genomic_DNA"/>
</dbReference>
<organism evidence="1 2">
    <name type="scientific">Clostridium perfringens</name>
    <dbReference type="NCBI Taxonomy" id="1502"/>
    <lineage>
        <taxon>Bacteria</taxon>
        <taxon>Bacillati</taxon>
        <taxon>Bacillota</taxon>
        <taxon>Clostridia</taxon>
        <taxon>Eubacteriales</taxon>
        <taxon>Clostridiaceae</taxon>
        <taxon>Clostridium</taxon>
    </lineage>
</organism>
<dbReference type="Proteomes" id="UP000273641">
    <property type="component" value="Unassembled WGS sequence"/>
</dbReference>
<evidence type="ECO:0000313" key="2">
    <source>
        <dbReference type="Proteomes" id="UP000273641"/>
    </source>
</evidence>
<dbReference type="AlphaFoldDB" id="A0AAE8FR84"/>
<sequence>MYFEQGEPLKINSLGHLYAHVSYLLTCDSKAENNNEDYAQGNIIAYYKDDELNVVNGLDLKARTALAKEIRKISKDSLTYKTDRAIQSKMRMELSYLCGLEESNLTTDYGFEEMVNYILNHINKIEDNLNPGEQTFLYVFHLHQEQMPHLHRFYKIK</sequence>
<name>A0AAE8FR84_CLOPF</name>